<protein>
    <recommendedName>
        <fullName evidence="3">Rad60/SUMO-like domain-containing protein</fullName>
    </recommendedName>
</protein>
<dbReference type="STRING" id="68775.A0A5C3MBT4"/>
<proteinExistence type="predicted"/>
<dbReference type="EMBL" id="ML213592">
    <property type="protein sequence ID" value="TFK42864.1"/>
    <property type="molecule type" value="Genomic_DNA"/>
</dbReference>
<evidence type="ECO:0000313" key="1">
    <source>
        <dbReference type="EMBL" id="TFK42864.1"/>
    </source>
</evidence>
<sequence length="127" mass="14611">MRRVKIPTDPFKLEQYRKVELLKMRHRAVPCDPNDKVTSVPITERLHIEVRVEDKSVAERLPQAFWFRKTVGVGKALDLLMLQLKLLASCSMYKVTPEGEEERVLLANDRPLVEQVEDGCTVILQAV</sequence>
<evidence type="ECO:0008006" key="3">
    <source>
        <dbReference type="Google" id="ProtNLM"/>
    </source>
</evidence>
<dbReference type="Proteomes" id="UP000308652">
    <property type="component" value="Unassembled WGS sequence"/>
</dbReference>
<name>A0A5C3MBT4_9AGAR</name>
<dbReference type="OrthoDB" id="431929at2759"/>
<keyword evidence="2" id="KW-1185">Reference proteome</keyword>
<organism evidence="1 2">
    <name type="scientific">Crucibulum laeve</name>
    <dbReference type="NCBI Taxonomy" id="68775"/>
    <lineage>
        <taxon>Eukaryota</taxon>
        <taxon>Fungi</taxon>
        <taxon>Dikarya</taxon>
        <taxon>Basidiomycota</taxon>
        <taxon>Agaricomycotina</taxon>
        <taxon>Agaricomycetes</taxon>
        <taxon>Agaricomycetidae</taxon>
        <taxon>Agaricales</taxon>
        <taxon>Agaricineae</taxon>
        <taxon>Nidulariaceae</taxon>
        <taxon>Crucibulum</taxon>
    </lineage>
</organism>
<accession>A0A5C3MBT4</accession>
<gene>
    <name evidence="1" type="ORF">BDQ12DRAFT_676911</name>
</gene>
<reference evidence="1 2" key="1">
    <citation type="journal article" date="2019" name="Nat. Ecol. Evol.">
        <title>Megaphylogeny resolves global patterns of mushroom evolution.</title>
        <authorList>
            <person name="Varga T."/>
            <person name="Krizsan K."/>
            <person name="Foldi C."/>
            <person name="Dima B."/>
            <person name="Sanchez-Garcia M."/>
            <person name="Sanchez-Ramirez S."/>
            <person name="Szollosi G.J."/>
            <person name="Szarkandi J.G."/>
            <person name="Papp V."/>
            <person name="Albert L."/>
            <person name="Andreopoulos W."/>
            <person name="Angelini C."/>
            <person name="Antonin V."/>
            <person name="Barry K.W."/>
            <person name="Bougher N.L."/>
            <person name="Buchanan P."/>
            <person name="Buyck B."/>
            <person name="Bense V."/>
            <person name="Catcheside P."/>
            <person name="Chovatia M."/>
            <person name="Cooper J."/>
            <person name="Damon W."/>
            <person name="Desjardin D."/>
            <person name="Finy P."/>
            <person name="Geml J."/>
            <person name="Haridas S."/>
            <person name="Hughes K."/>
            <person name="Justo A."/>
            <person name="Karasinski D."/>
            <person name="Kautmanova I."/>
            <person name="Kiss B."/>
            <person name="Kocsube S."/>
            <person name="Kotiranta H."/>
            <person name="LaButti K.M."/>
            <person name="Lechner B.E."/>
            <person name="Liimatainen K."/>
            <person name="Lipzen A."/>
            <person name="Lukacs Z."/>
            <person name="Mihaltcheva S."/>
            <person name="Morgado L.N."/>
            <person name="Niskanen T."/>
            <person name="Noordeloos M.E."/>
            <person name="Ohm R.A."/>
            <person name="Ortiz-Santana B."/>
            <person name="Ovrebo C."/>
            <person name="Racz N."/>
            <person name="Riley R."/>
            <person name="Savchenko A."/>
            <person name="Shiryaev A."/>
            <person name="Soop K."/>
            <person name="Spirin V."/>
            <person name="Szebenyi C."/>
            <person name="Tomsovsky M."/>
            <person name="Tulloss R.E."/>
            <person name="Uehling J."/>
            <person name="Grigoriev I.V."/>
            <person name="Vagvolgyi C."/>
            <person name="Papp T."/>
            <person name="Martin F.M."/>
            <person name="Miettinen O."/>
            <person name="Hibbett D.S."/>
            <person name="Nagy L.G."/>
        </authorList>
    </citation>
    <scope>NUCLEOTIDE SEQUENCE [LARGE SCALE GENOMIC DNA]</scope>
    <source>
        <strain evidence="1 2">CBS 166.37</strain>
    </source>
</reference>
<dbReference type="AlphaFoldDB" id="A0A5C3MBT4"/>
<evidence type="ECO:0000313" key="2">
    <source>
        <dbReference type="Proteomes" id="UP000308652"/>
    </source>
</evidence>